<evidence type="ECO:0000256" key="2">
    <source>
        <dbReference type="ARBA" id="ARBA00022679"/>
    </source>
</evidence>
<evidence type="ECO:0000313" key="5">
    <source>
        <dbReference type="Proteomes" id="UP000242188"/>
    </source>
</evidence>
<name>A0A210PQY7_MIZYE</name>
<protein>
    <submittedName>
        <fullName evidence="4">Sulfotransferase 1A3/1A4</fullName>
    </submittedName>
</protein>
<evidence type="ECO:0000259" key="3">
    <source>
        <dbReference type="Pfam" id="PF00685"/>
    </source>
</evidence>
<evidence type="ECO:0000313" key="4">
    <source>
        <dbReference type="EMBL" id="OWF38901.1"/>
    </source>
</evidence>
<evidence type="ECO:0000256" key="1">
    <source>
        <dbReference type="ARBA" id="ARBA00005771"/>
    </source>
</evidence>
<comment type="similarity">
    <text evidence="1">Belongs to the sulfotransferase 1 family.</text>
</comment>
<comment type="caution">
    <text evidence="4">The sequence shown here is derived from an EMBL/GenBank/DDBJ whole genome shotgun (WGS) entry which is preliminary data.</text>
</comment>
<dbReference type="Pfam" id="PF00685">
    <property type="entry name" value="Sulfotransfer_1"/>
    <property type="match status" value="1"/>
</dbReference>
<dbReference type="AlphaFoldDB" id="A0A210PQY7"/>
<dbReference type="InterPro" id="IPR000863">
    <property type="entry name" value="Sulfotransferase_dom"/>
</dbReference>
<proteinExistence type="inferred from homology"/>
<sequence>MDVIETVEIKDEFGNTIQYSLYKGHVFPPHVPTNARDLVTNTAQLKCRQEDVLLYTYPKSGTHWMYNILHMFLTGTMTYANPTYLEFNDIDMINTMPSPRLFTTHLEVDLFPDDIKNGKGIVVNIIRNPKDVAVSYYCFLSAMKSVGFTGDFSGFLHFFLKEEFFFGNWFTAIKHWIDIKKTYPKMKTITLYYEDLKRNTLSNLERVVEFLGVSRDEEFCRKVMAETDFTKMKKKHESKSCEHFKTVTKDGVLPVYRKGDVGDWKQWFTPEQNKHFDRVYKERLAGYNVDLVFE</sequence>
<dbReference type="InterPro" id="IPR027417">
    <property type="entry name" value="P-loop_NTPase"/>
</dbReference>
<gene>
    <name evidence="4" type="ORF">KP79_PYT07616</name>
</gene>
<keyword evidence="5" id="KW-1185">Reference proteome</keyword>
<dbReference type="OrthoDB" id="205623at2759"/>
<organism evidence="4 5">
    <name type="scientific">Mizuhopecten yessoensis</name>
    <name type="common">Japanese scallop</name>
    <name type="synonym">Patinopecten yessoensis</name>
    <dbReference type="NCBI Taxonomy" id="6573"/>
    <lineage>
        <taxon>Eukaryota</taxon>
        <taxon>Metazoa</taxon>
        <taxon>Spiralia</taxon>
        <taxon>Lophotrochozoa</taxon>
        <taxon>Mollusca</taxon>
        <taxon>Bivalvia</taxon>
        <taxon>Autobranchia</taxon>
        <taxon>Pteriomorphia</taxon>
        <taxon>Pectinida</taxon>
        <taxon>Pectinoidea</taxon>
        <taxon>Pectinidae</taxon>
        <taxon>Mizuhopecten</taxon>
    </lineage>
</organism>
<reference evidence="4 5" key="1">
    <citation type="journal article" date="2017" name="Nat. Ecol. Evol.">
        <title>Scallop genome provides insights into evolution of bilaterian karyotype and development.</title>
        <authorList>
            <person name="Wang S."/>
            <person name="Zhang J."/>
            <person name="Jiao W."/>
            <person name="Li J."/>
            <person name="Xun X."/>
            <person name="Sun Y."/>
            <person name="Guo X."/>
            <person name="Huan P."/>
            <person name="Dong B."/>
            <person name="Zhang L."/>
            <person name="Hu X."/>
            <person name="Sun X."/>
            <person name="Wang J."/>
            <person name="Zhao C."/>
            <person name="Wang Y."/>
            <person name="Wang D."/>
            <person name="Huang X."/>
            <person name="Wang R."/>
            <person name="Lv J."/>
            <person name="Li Y."/>
            <person name="Zhang Z."/>
            <person name="Liu B."/>
            <person name="Lu W."/>
            <person name="Hui Y."/>
            <person name="Liang J."/>
            <person name="Zhou Z."/>
            <person name="Hou R."/>
            <person name="Li X."/>
            <person name="Liu Y."/>
            <person name="Li H."/>
            <person name="Ning X."/>
            <person name="Lin Y."/>
            <person name="Zhao L."/>
            <person name="Xing Q."/>
            <person name="Dou J."/>
            <person name="Li Y."/>
            <person name="Mao J."/>
            <person name="Guo H."/>
            <person name="Dou H."/>
            <person name="Li T."/>
            <person name="Mu C."/>
            <person name="Jiang W."/>
            <person name="Fu Q."/>
            <person name="Fu X."/>
            <person name="Miao Y."/>
            <person name="Liu J."/>
            <person name="Yu Q."/>
            <person name="Li R."/>
            <person name="Liao H."/>
            <person name="Li X."/>
            <person name="Kong Y."/>
            <person name="Jiang Z."/>
            <person name="Chourrout D."/>
            <person name="Li R."/>
            <person name="Bao Z."/>
        </authorList>
    </citation>
    <scope>NUCLEOTIDE SEQUENCE [LARGE SCALE GENOMIC DNA]</scope>
    <source>
        <strain evidence="4 5">PY_sf001</strain>
    </source>
</reference>
<feature type="domain" description="Sulfotransferase" evidence="3">
    <location>
        <begin position="50"/>
        <end position="286"/>
    </location>
</feature>
<keyword evidence="2 4" id="KW-0808">Transferase</keyword>
<dbReference type="EMBL" id="NEDP02005552">
    <property type="protein sequence ID" value="OWF38901.1"/>
    <property type="molecule type" value="Genomic_DNA"/>
</dbReference>
<dbReference type="SUPFAM" id="SSF52540">
    <property type="entry name" value="P-loop containing nucleoside triphosphate hydrolases"/>
    <property type="match status" value="1"/>
</dbReference>
<dbReference type="Gene3D" id="3.40.50.300">
    <property type="entry name" value="P-loop containing nucleotide triphosphate hydrolases"/>
    <property type="match status" value="1"/>
</dbReference>
<dbReference type="GO" id="GO:0008146">
    <property type="term" value="F:sulfotransferase activity"/>
    <property type="evidence" value="ECO:0007669"/>
    <property type="project" value="InterPro"/>
</dbReference>
<accession>A0A210PQY7</accession>
<dbReference type="Proteomes" id="UP000242188">
    <property type="component" value="Unassembled WGS sequence"/>
</dbReference>
<dbReference type="PANTHER" id="PTHR11783">
    <property type="entry name" value="SULFOTRANSFERASE SULT"/>
    <property type="match status" value="1"/>
</dbReference>